<evidence type="ECO:0000259" key="4">
    <source>
        <dbReference type="PROSITE" id="PS50984"/>
    </source>
</evidence>
<evidence type="ECO:0000313" key="5">
    <source>
        <dbReference type="EMBL" id="VAX37661.1"/>
    </source>
</evidence>
<dbReference type="PANTHER" id="PTHR47811">
    <property type="entry name" value="TRNA PSEUDOURIDINE SYNTHASE D"/>
    <property type="match status" value="1"/>
</dbReference>
<dbReference type="AlphaFoldDB" id="A0A3B1DFL7"/>
<dbReference type="InterPro" id="IPR020119">
    <property type="entry name" value="PsdUridine_synth_TruD_CS"/>
</dbReference>
<dbReference type="PROSITE" id="PS50984">
    <property type="entry name" value="TRUD"/>
    <property type="match status" value="1"/>
</dbReference>
<dbReference type="HAMAP" id="MF_01082">
    <property type="entry name" value="TruD"/>
    <property type="match status" value="1"/>
</dbReference>
<evidence type="ECO:0000256" key="3">
    <source>
        <dbReference type="ARBA" id="ARBA00023235"/>
    </source>
</evidence>
<dbReference type="InterPro" id="IPR050170">
    <property type="entry name" value="TruD_pseudoU_synthase"/>
</dbReference>
<dbReference type="InterPro" id="IPR011760">
    <property type="entry name" value="PsdUridine_synth_TruD_insert"/>
</dbReference>
<accession>A0A3B1DFL7</accession>
<keyword evidence="3 5" id="KW-0413">Isomerase</keyword>
<sequence length="361" mass="41521">MTTTIDDSTTSSTLSLPHWSYLTKHIPGIGGVIKQQPEDFVVEEIPAYLPTEEGEHLFLWIEKRDVSAEDLLQHLAKSLRIRRRDIGAAGMKDRYAVTRQYLSVPAKSEEFLPHVETDAIHVLNASRHRNKLKTGHSRGNRFSLLIREPNEQAETTAQQLFEIFERQGFPNYFGNQRFGYNGKTYKLGFRLLKGEESIRDIPPRRRRFLSRLALSAAQSFLFNQMLDFRIGTEIFKSVILGDVMQVVQSGGLFTAEDLLIITEQFRFENHETIITGPMFGPKMKVAYGEPARWEDELLFSHKLDESSFEKYSRLTSGTRRPYAVHPKDVHIKTEPEGLRLEFTLPKGVYATSLLRELMKSE</sequence>
<evidence type="ECO:0000256" key="2">
    <source>
        <dbReference type="ARBA" id="ARBA00022694"/>
    </source>
</evidence>
<dbReference type="InterPro" id="IPR020103">
    <property type="entry name" value="PsdUridine_synth_cat_dom_sf"/>
</dbReference>
<organism evidence="5">
    <name type="scientific">hydrothermal vent metagenome</name>
    <dbReference type="NCBI Taxonomy" id="652676"/>
    <lineage>
        <taxon>unclassified sequences</taxon>
        <taxon>metagenomes</taxon>
        <taxon>ecological metagenomes</taxon>
    </lineage>
</organism>
<dbReference type="InterPro" id="IPR042214">
    <property type="entry name" value="TruD_catalytic"/>
</dbReference>
<reference evidence="5" key="1">
    <citation type="submission" date="2018-06" db="EMBL/GenBank/DDBJ databases">
        <authorList>
            <person name="Zhirakovskaya E."/>
        </authorList>
    </citation>
    <scope>NUCLEOTIDE SEQUENCE</scope>
</reference>
<protein>
    <submittedName>
        <fullName evidence="5">tRNA pseudouridine(13) synthase</fullName>
        <ecNumber evidence="5">5.4.99.27</ecNumber>
    </submittedName>
</protein>
<dbReference type="InterPro" id="IPR043165">
    <property type="entry name" value="TruD_insert_sf"/>
</dbReference>
<dbReference type="Gene3D" id="3.30.2350.20">
    <property type="entry name" value="TruD, catalytic domain"/>
    <property type="match status" value="1"/>
</dbReference>
<dbReference type="Pfam" id="PF01142">
    <property type="entry name" value="TruD"/>
    <property type="match status" value="2"/>
</dbReference>
<dbReference type="GO" id="GO:0160150">
    <property type="term" value="F:tRNA pseudouridine(13) synthase activity"/>
    <property type="evidence" value="ECO:0007669"/>
    <property type="project" value="UniProtKB-EC"/>
</dbReference>
<dbReference type="GO" id="GO:0008033">
    <property type="term" value="P:tRNA processing"/>
    <property type="evidence" value="ECO:0007669"/>
    <property type="project" value="UniProtKB-KW"/>
</dbReference>
<dbReference type="GO" id="GO:0005829">
    <property type="term" value="C:cytosol"/>
    <property type="evidence" value="ECO:0007669"/>
    <property type="project" value="TreeGrafter"/>
</dbReference>
<proteinExistence type="inferred from homology"/>
<feature type="domain" description="TRUD" evidence="4">
    <location>
        <begin position="168"/>
        <end position="324"/>
    </location>
</feature>
<dbReference type="PROSITE" id="PS01268">
    <property type="entry name" value="UPF0024"/>
    <property type="match status" value="1"/>
</dbReference>
<dbReference type="GO" id="GO:0001522">
    <property type="term" value="P:pseudouridine synthesis"/>
    <property type="evidence" value="ECO:0007669"/>
    <property type="project" value="InterPro"/>
</dbReference>
<keyword evidence="2" id="KW-0819">tRNA processing</keyword>
<dbReference type="EMBL" id="UOGL01000135">
    <property type="protein sequence ID" value="VAX37661.1"/>
    <property type="molecule type" value="Genomic_DNA"/>
</dbReference>
<gene>
    <name evidence="5" type="ORF">MNBD_PLANCTO02-2101</name>
</gene>
<dbReference type="GO" id="GO:0003723">
    <property type="term" value="F:RNA binding"/>
    <property type="evidence" value="ECO:0007669"/>
    <property type="project" value="InterPro"/>
</dbReference>
<comment type="similarity">
    <text evidence="1">Belongs to the pseudouridine synthase TruD family.</text>
</comment>
<evidence type="ECO:0000256" key="1">
    <source>
        <dbReference type="ARBA" id="ARBA00007953"/>
    </source>
</evidence>
<dbReference type="Gene3D" id="3.30.2340.10">
    <property type="entry name" value="TruD, insertion domain"/>
    <property type="match status" value="1"/>
</dbReference>
<dbReference type="PANTHER" id="PTHR47811:SF1">
    <property type="entry name" value="TRNA PSEUDOURIDINE SYNTHASE D"/>
    <property type="match status" value="1"/>
</dbReference>
<name>A0A3B1DFL7_9ZZZZ</name>
<dbReference type="SUPFAM" id="SSF55120">
    <property type="entry name" value="Pseudouridine synthase"/>
    <property type="match status" value="1"/>
</dbReference>
<dbReference type="EC" id="5.4.99.27" evidence="5"/>
<dbReference type="InterPro" id="IPR001656">
    <property type="entry name" value="PsdUridine_synth_TruD"/>
</dbReference>